<evidence type="ECO:0000256" key="2">
    <source>
        <dbReference type="ARBA" id="ARBA00022857"/>
    </source>
</evidence>
<reference evidence="4" key="1">
    <citation type="submission" date="2021-05" db="EMBL/GenBank/DDBJ databases">
        <authorList>
            <person name="Stam R."/>
        </authorList>
    </citation>
    <scope>NUCLEOTIDE SEQUENCE</scope>
    <source>
        <strain evidence="4">CS162</strain>
    </source>
</reference>
<evidence type="ECO:0000259" key="3">
    <source>
        <dbReference type="Pfam" id="PF05368"/>
    </source>
</evidence>
<dbReference type="Gene3D" id="3.40.50.720">
    <property type="entry name" value="NAD(P)-binding Rossmann-like Domain"/>
    <property type="match status" value="1"/>
</dbReference>
<dbReference type="PANTHER" id="PTHR42748:SF7">
    <property type="entry name" value="NMRA LIKE REDOX SENSOR 1-RELATED"/>
    <property type="match status" value="1"/>
</dbReference>
<sequence length="302" mass="33597">MALRTVLVTGATGKQGGSVVDALLRANAPYEILALTRDAQSSSSKKLQQKSPNIKLVTGNLDAVDDIFETAKQSTKAPIWGVYSVQALSKNEEKQGKDLLDASIKNGVSHFIFSSVDRGGANSDTDPTVVPHFITKHNIEQHLFSKARKSGMTYTVLRPVAFFENLTPNFFGKVFTTSWAIKMPKEQKLQLISTSDIGFFAAQAFLKHDDPVYTNKSISLAGEALSFQQFKETFEKKTGEKLPMTYRFVGGVLFWMSKELGYMFKWFRDVGFGADIEGCKKVNPGMKDFSTWLETESAWKKS</sequence>
<gene>
    <name evidence="4" type="ORF">ALTATR162_LOCUS1634</name>
</gene>
<evidence type="ECO:0000313" key="4">
    <source>
        <dbReference type="EMBL" id="CAG5144982.1"/>
    </source>
</evidence>
<proteinExistence type="inferred from homology"/>
<dbReference type="RefSeq" id="XP_043165167.1">
    <property type="nucleotide sequence ID" value="XM_043309232.1"/>
</dbReference>
<keyword evidence="5" id="KW-1185">Reference proteome</keyword>
<dbReference type="EMBL" id="CAJRGZ010000015">
    <property type="protein sequence ID" value="CAG5144982.1"/>
    <property type="molecule type" value="Genomic_DNA"/>
</dbReference>
<dbReference type="InterPro" id="IPR036291">
    <property type="entry name" value="NAD(P)-bd_dom_sf"/>
</dbReference>
<evidence type="ECO:0000313" key="5">
    <source>
        <dbReference type="Proteomes" id="UP000676310"/>
    </source>
</evidence>
<feature type="domain" description="NmrA-like" evidence="3">
    <location>
        <begin position="5"/>
        <end position="283"/>
    </location>
</feature>
<dbReference type="OrthoDB" id="9997102at2759"/>
<dbReference type="InterPro" id="IPR051164">
    <property type="entry name" value="NmrA-like_oxidored"/>
</dbReference>
<dbReference type="SUPFAM" id="SSF51735">
    <property type="entry name" value="NAD(P)-binding Rossmann-fold domains"/>
    <property type="match status" value="1"/>
</dbReference>
<name>A0A8J2HZI8_9PLEO</name>
<protein>
    <recommendedName>
        <fullName evidence="3">NmrA-like domain-containing protein</fullName>
    </recommendedName>
</protein>
<dbReference type="InterPro" id="IPR008030">
    <property type="entry name" value="NmrA-like"/>
</dbReference>
<comment type="similarity">
    <text evidence="1">Belongs to the NmrA-type oxidoreductase family.</text>
</comment>
<evidence type="ECO:0000256" key="1">
    <source>
        <dbReference type="ARBA" id="ARBA00006328"/>
    </source>
</evidence>
<dbReference type="AlphaFoldDB" id="A0A8J2HZI8"/>
<accession>A0A8J2HZI8</accession>
<organism evidence="4 5">
    <name type="scientific">Alternaria atra</name>
    <dbReference type="NCBI Taxonomy" id="119953"/>
    <lineage>
        <taxon>Eukaryota</taxon>
        <taxon>Fungi</taxon>
        <taxon>Dikarya</taxon>
        <taxon>Ascomycota</taxon>
        <taxon>Pezizomycotina</taxon>
        <taxon>Dothideomycetes</taxon>
        <taxon>Pleosporomycetidae</taxon>
        <taxon>Pleosporales</taxon>
        <taxon>Pleosporineae</taxon>
        <taxon>Pleosporaceae</taxon>
        <taxon>Alternaria</taxon>
        <taxon>Alternaria sect. Ulocladioides</taxon>
    </lineage>
</organism>
<dbReference type="GO" id="GO:0005634">
    <property type="term" value="C:nucleus"/>
    <property type="evidence" value="ECO:0007669"/>
    <property type="project" value="TreeGrafter"/>
</dbReference>
<comment type="caution">
    <text evidence="4">The sequence shown here is derived from an EMBL/GenBank/DDBJ whole genome shotgun (WGS) entry which is preliminary data.</text>
</comment>
<dbReference type="PANTHER" id="PTHR42748">
    <property type="entry name" value="NITROGEN METABOLITE REPRESSION PROTEIN NMRA FAMILY MEMBER"/>
    <property type="match status" value="1"/>
</dbReference>
<dbReference type="Gene3D" id="3.90.25.10">
    <property type="entry name" value="UDP-galactose 4-epimerase, domain 1"/>
    <property type="match status" value="1"/>
</dbReference>
<dbReference type="Pfam" id="PF05368">
    <property type="entry name" value="NmrA"/>
    <property type="match status" value="1"/>
</dbReference>
<dbReference type="GeneID" id="67012990"/>
<dbReference type="Proteomes" id="UP000676310">
    <property type="component" value="Unassembled WGS sequence"/>
</dbReference>
<keyword evidence="2" id="KW-0521">NADP</keyword>